<keyword evidence="1" id="KW-1133">Transmembrane helix</keyword>
<dbReference type="OrthoDB" id="685087at2759"/>
<gene>
    <name evidence="2" type="ORF">F511_07358</name>
</gene>
<evidence type="ECO:0000256" key="1">
    <source>
        <dbReference type="SAM" id="Phobius"/>
    </source>
</evidence>
<keyword evidence="1" id="KW-0472">Membrane</keyword>
<proteinExistence type="predicted"/>
<name>A0A2Z7BBW5_9LAMI</name>
<protein>
    <submittedName>
        <fullName evidence="2">Uncharacterized protein</fullName>
    </submittedName>
</protein>
<feature type="transmembrane region" description="Helical" evidence="1">
    <location>
        <begin position="21"/>
        <end position="42"/>
    </location>
</feature>
<sequence>MAGKANPRKPSTGGGTNLASCTLATIFLIFLIIIVLILYFTVIKPKEPNLTVNAVQIPSFSVVNATVRFTFSQYVTVSNPNRAVFTHYDSSVQLLYGGSQVGFMFIPAGKVSAGKTQYMAATFSVQPIPMATAAGGVKGQSEEAGPTGLSGQRFGAIMEVQSRIEMTGRVRILHFFNHHVVTRVECRVAIGVSDGSVLAFHC</sequence>
<accession>A0A2Z7BBW5</accession>
<dbReference type="Proteomes" id="UP000250235">
    <property type="component" value="Unassembled WGS sequence"/>
</dbReference>
<organism evidence="2 3">
    <name type="scientific">Dorcoceras hygrometricum</name>
    <dbReference type="NCBI Taxonomy" id="472368"/>
    <lineage>
        <taxon>Eukaryota</taxon>
        <taxon>Viridiplantae</taxon>
        <taxon>Streptophyta</taxon>
        <taxon>Embryophyta</taxon>
        <taxon>Tracheophyta</taxon>
        <taxon>Spermatophyta</taxon>
        <taxon>Magnoliopsida</taxon>
        <taxon>eudicotyledons</taxon>
        <taxon>Gunneridae</taxon>
        <taxon>Pentapetalae</taxon>
        <taxon>asterids</taxon>
        <taxon>lamiids</taxon>
        <taxon>Lamiales</taxon>
        <taxon>Gesneriaceae</taxon>
        <taxon>Didymocarpoideae</taxon>
        <taxon>Trichosporeae</taxon>
        <taxon>Loxocarpinae</taxon>
        <taxon>Dorcoceras</taxon>
    </lineage>
</organism>
<dbReference type="PANTHER" id="PTHR31852">
    <property type="entry name" value="LATE EMBRYOGENESIS ABUNDANT (LEA) HYDROXYPROLINE-RICH GLYCOPROTEIN FAMILY"/>
    <property type="match status" value="1"/>
</dbReference>
<dbReference type="EMBL" id="KV007465">
    <property type="protein sequence ID" value="KZV31507.1"/>
    <property type="molecule type" value="Genomic_DNA"/>
</dbReference>
<evidence type="ECO:0000313" key="2">
    <source>
        <dbReference type="EMBL" id="KZV31507.1"/>
    </source>
</evidence>
<dbReference type="SUPFAM" id="SSF117070">
    <property type="entry name" value="LEA14-like"/>
    <property type="match status" value="1"/>
</dbReference>
<keyword evidence="1" id="KW-0812">Transmembrane</keyword>
<dbReference type="InterPro" id="IPR055301">
    <property type="entry name" value="Lea14-like_2"/>
</dbReference>
<keyword evidence="3" id="KW-1185">Reference proteome</keyword>
<dbReference type="AlphaFoldDB" id="A0A2Z7BBW5"/>
<evidence type="ECO:0000313" key="3">
    <source>
        <dbReference type="Proteomes" id="UP000250235"/>
    </source>
</evidence>
<reference evidence="2 3" key="1">
    <citation type="journal article" date="2015" name="Proc. Natl. Acad. Sci. U.S.A.">
        <title>The resurrection genome of Boea hygrometrica: A blueprint for survival of dehydration.</title>
        <authorList>
            <person name="Xiao L."/>
            <person name="Yang G."/>
            <person name="Zhang L."/>
            <person name="Yang X."/>
            <person name="Zhao S."/>
            <person name="Ji Z."/>
            <person name="Zhou Q."/>
            <person name="Hu M."/>
            <person name="Wang Y."/>
            <person name="Chen M."/>
            <person name="Xu Y."/>
            <person name="Jin H."/>
            <person name="Xiao X."/>
            <person name="Hu G."/>
            <person name="Bao F."/>
            <person name="Hu Y."/>
            <person name="Wan P."/>
            <person name="Li L."/>
            <person name="Deng X."/>
            <person name="Kuang T."/>
            <person name="Xiang C."/>
            <person name="Zhu J.K."/>
            <person name="Oliver M.J."/>
            <person name="He Y."/>
        </authorList>
    </citation>
    <scope>NUCLEOTIDE SEQUENCE [LARGE SCALE GENOMIC DNA]</scope>
    <source>
        <strain evidence="3">cv. XS01</strain>
    </source>
</reference>